<feature type="domain" description="FMR1-interacting protein 1 conserved" evidence="2">
    <location>
        <begin position="361"/>
        <end position="400"/>
    </location>
</feature>
<name>A0A9Q0IVY2_9ROSI</name>
<dbReference type="GO" id="GO:0003723">
    <property type="term" value="F:RNA binding"/>
    <property type="evidence" value="ECO:0007669"/>
    <property type="project" value="InterPro"/>
</dbReference>
<dbReference type="InterPro" id="IPR019496">
    <property type="entry name" value="NUFIP1_cons_dom"/>
</dbReference>
<reference evidence="3" key="2">
    <citation type="journal article" date="2023" name="Plants (Basel)">
        <title>Annotation of the Turnera subulata (Passifloraceae) Draft Genome Reveals the S-Locus Evolved after the Divergence of Turneroideae from Passifloroideae in a Stepwise Manner.</title>
        <authorList>
            <person name="Henning P.M."/>
            <person name="Roalson E.H."/>
            <person name="Mir W."/>
            <person name="McCubbin A.G."/>
            <person name="Shore J.S."/>
        </authorList>
    </citation>
    <scope>NUCLEOTIDE SEQUENCE</scope>
    <source>
        <strain evidence="3">F60SS</strain>
    </source>
</reference>
<organism evidence="3 4">
    <name type="scientific">Turnera subulata</name>
    <dbReference type="NCBI Taxonomy" id="218843"/>
    <lineage>
        <taxon>Eukaryota</taxon>
        <taxon>Viridiplantae</taxon>
        <taxon>Streptophyta</taxon>
        <taxon>Embryophyta</taxon>
        <taxon>Tracheophyta</taxon>
        <taxon>Spermatophyta</taxon>
        <taxon>Magnoliopsida</taxon>
        <taxon>eudicotyledons</taxon>
        <taxon>Gunneridae</taxon>
        <taxon>Pentapetalae</taxon>
        <taxon>rosids</taxon>
        <taxon>fabids</taxon>
        <taxon>Malpighiales</taxon>
        <taxon>Passifloraceae</taxon>
        <taxon>Turnera</taxon>
    </lineage>
</organism>
<evidence type="ECO:0000313" key="3">
    <source>
        <dbReference type="EMBL" id="KAJ4821791.1"/>
    </source>
</evidence>
<dbReference type="InterPro" id="IPR039136">
    <property type="entry name" value="NUFIP1-like"/>
</dbReference>
<feature type="compositionally biased region" description="Low complexity" evidence="1">
    <location>
        <begin position="34"/>
        <end position="44"/>
    </location>
</feature>
<dbReference type="GO" id="GO:0000492">
    <property type="term" value="P:box C/D snoRNP assembly"/>
    <property type="evidence" value="ECO:0007669"/>
    <property type="project" value="TreeGrafter"/>
</dbReference>
<reference evidence="3" key="1">
    <citation type="submission" date="2022-02" db="EMBL/GenBank/DDBJ databases">
        <authorList>
            <person name="Henning P.M."/>
            <person name="McCubbin A.G."/>
            <person name="Shore J.S."/>
        </authorList>
    </citation>
    <scope>NUCLEOTIDE SEQUENCE</scope>
    <source>
        <strain evidence="3">F60SS</strain>
        <tissue evidence="3">Leaves</tissue>
    </source>
</reference>
<feature type="region of interest" description="Disordered" evidence="1">
    <location>
        <begin position="1"/>
        <end position="44"/>
    </location>
</feature>
<gene>
    <name evidence="3" type="ORF">Tsubulata_019852</name>
</gene>
<proteinExistence type="predicted"/>
<accession>A0A9Q0IVY2</accession>
<feature type="region of interest" description="Disordered" evidence="1">
    <location>
        <begin position="207"/>
        <end position="334"/>
    </location>
</feature>
<dbReference type="Proteomes" id="UP001141552">
    <property type="component" value="Unassembled WGS sequence"/>
</dbReference>
<dbReference type="PANTHER" id="PTHR13309:SF0">
    <property type="entry name" value="FMR1-INTERACTING PROTEIN NUFIP1"/>
    <property type="match status" value="1"/>
</dbReference>
<evidence type="ECO:0000313" key="4">
    <source>
        <dbReference type="Proteomes" id="UP001141552"/>
    </source>
</evidence>
<feature type="compositionally biased region" description="Polar residues" evidence="1">
    <location>
        <begin position="312"/>
        <end position="324"/>
    </location>
</feature>
<evidence type="ECO:0000256" key="1">
    <source>
        <dbReference type="SAM" id="MobiDB-lite"/>
    </source>
</evidence>
<dbReference type="AlphaFoldDB" id="A0A9Q0IVY2"/>
<comment type="caution">
    <text evidence="3">The sequence shown here is derived from an EMBL/GenBank/DDBJ whole genome shotgun (WGS) entry which is preliminary data.</text>
</comment>
<keyword evidence="4" id="KW-1185">Reference proteome</keyword>
<dbReference type="Pfam" id="PF10453">
    <property type="entry name" value="NUFIP1"/>
    <property type="match status" value="1"/>
</dbReference>
<feature type="compositionally biased region" description="Polar residues" evidence="1">
    <location>
        <begin position="14"/>
        <end position="24"/>
    </location>
</feature>
<feature type="compositionally biased region" description="Basic and acidic residues" evidence="1">
    <location>
        <begin position="466"/>
        <end position="492"/>
    </location>
</feature>
<feature type="compositionally biased region" description="Polar residues" evidence="1">
    <location>
        <begin position="207"/>
        <end position="225"/>
    </location>
</feature>
<feature type="compositionally biased region" description="Basic and acidic residues" evidence="1">
    <location>
        <begin position="442"/>
        <end position="455"/>
    </location>
</feature>
<feature type="compositionally biased region" description="Polar residues" evidence="1">
    <location>
        <begin position="233"/>
        <end position="285"/>
    </location>
</feature>
<dbReference type="PANTHER" id="PTHR13309">
    <property type="entry name" value="NUCLEAR FRAGILE X MENTAL RETARDATION PROTEIN INTERACTING PROTEIN 1"/>
    <property type="match status" value="1"/>
</dbReference>
<evidence type="ECO:0000259" key="2">
    <source>
        <dbReference type="Pfam" id="PF10453"/>
    </source>
</evidence>
<protein>
    <recommendedName>
        <fullName evidence="2">FMR1-interacting protein 1 conserved domain-containing protein</fullName>
    </recommendedName>
</protein>
<feature type="region of interest" description="Disordered" evidence="1">
    <location>
        <begin position="442"/>
        <end position="492"/>
    </location>
</feature>
<dbReference type="EMBL" id="JAKUCV010007861">
    <property type="protein sequence ID" value="KAJ4821791.1"/>
    <property type="molecule type" value="Genomic_DNA"/>
</dbReference>
<sequence length="643" mass="72501">MQQPFFNPFRPHLPNQNQSTTNTNAPPPLPQMFSSNPQQNPMSMQQPQFGLNMVAPHIPAPFNATHFVNNGQAMPNLPPFMPTHQQQQQQLPPGFVNPQNNLMGMFQMLQSFMGGTPQNQASNLNALSMLMNQMNACQQQGQSFAPNPNNMPQQFCPNMGFPNLQNTNPPMPVNMANLASFGGPLNGNQALGNFPNQFQNMNPSAPVQMPNPASLNGPLSGNQALGPQHPNFLANSMHSCTQQVHSNQNGSMPLPVATQQVQGNSPALQRNQSPQPSALNKQQGNAGKYGPCSTSNPNWKAMTGKNFKRNPKTGTPQSGYQKSQFRPMHNGKRKFGASNEFKGEGYGHEMAAKRWPTNPANREEKRSRALRYTEDEIKQWVNDRRKHYPTEANIKKKQDKTIRDLEDIDREFKLRREQLKEILAKQAELGVEVAEIPRRYLSDSRKQGHDTENNKGHVNNRGRFQNKFDKRGRFNKKEQIHKEETSGDRNLSKREPTLLQKLLSKDIRADKHRLLQVFRFVGVNSFFKDWPEKPLEYPKVIIAEDGCKDEILKEKSLLDGEDVSKLLSETTAKQLGYACDSDEDEDGGDDKRASHEMHKNENNFQVEEKSHNPMGKCNLVAEVSISEEEEGEIIDEDCCTPLC</sequence>
<dbReference type="GO" id="GO:0005634">
    <property type="term" value="C:nucleus"/>
    <property type="evidence" value="ECO:0007669"/>
    <property type="project" value="TreeGrafter"/>
</dbReference>
<dbReference type="OrthoDB" id="273070at2759"/>